<evidence type="ECO:0000256" key="2">
    <source>
        <dbReference type="ARBA" id="ARBA00022605"/>
    </source>
</evidence>
<dbReference type="RefSeq" id="WP_419467160.1">
    <property type="nucleotide sequence ID" value="NZ_AP024563.1"/>
</dbReference>
<dbReference type="PROSITE" id="PS00816">
    <property type="entry name" value="AIPM_HOMOCIT_SYNTH_2"/>
    <property type="match status" value="1"/>
</dbReference>
<evidence type="ECO:0000256" key="3">
    <source>
        <dbReference type="ARBA" id="ARBA00022679"/>
    </source>
</evidence>
<name>A0ABN6G7Z3_9GAMM</name>
<dbReference type="Gene3D" id="3.20.20.70">
    <property type="entry name" value="Aldolase class I"/>
    <property type="match status" value="1"/>
</dbReference>
<dbReference type="Proteomes" id="UP000680679">
    <property type="component" value="Chromosome"/>
</dbReference>
<evidence type="ECO:0000313" key="9">
    <source>
        <dbReference type="EMBL" id="BCU05552.1"/>
    </source>
</evidence>
<keyword evidence="5" id="KW-0100">Branched-chain amino acid biosynthesis</keyword>
<dbReference type="Pfam" id="PF08502">
    <property type="entry name" value="LeuA_dimer"/>
    <property type="match status" value="1"/>
</dbReference>
<protein>
    <submittedName>
        <fullName evidence="9">2-isopropylmalate synthase</fullName>
    </submittedName>
</protein>
<dbReference type="InterPro" id="IPR013709">
    <property type="entry name" value="2-isopropylmalate_synth_dimer"/>
</dbReference>
<dbReference type="InterPro" id="IPR013785">
    <property type="entry name" value="Aldolase_TIM"/>
</dbReference>
<dbReference type="InterPro" id="IPR036230">
    <property type="entry name" value="LeuA_allosteric_dom_sf"/>
</dbReference>
<dbReference type="SUPFAM" id="SSF110921">
    <property type="entry name" value="2-isopropylmalate synthase LeuA, allosteric (dimerisation) domain"/>
    <property type="match status" value="1"/>
</dbReference>
<dbReference type="PROSITE" id="PS00815">
    <property type="entry name" value="AIPM_HOMOCIT_SYNTH_1"/>
    <property type="match status" value="1"/>
</dbReference>
<dbReference type="InterPro" id="IPR054691">
    <property type="entry name" value="LeuA/HCS_post-cat"/>
</dbReference>
<evidence type="ECO:0000256" key="4">
    <source>
        <dbReference type="ARBA" id="ARBA00023211"/>
    </source>
</evidence>
<keyword evidence="10" id="KW-1185">Reference proteome</keyword>
<dbReference type="SMART" id="SM00917">
    <property type="entry name" value="LeuA_dimer"/>
    <property type="match status" value="1"/>
</dbReference>
<organism evidence="9 10">
    <name type="scientific">Allochromatium tepidum</name>
    <dbReference type="NCBI Taxonomy" id="553982"/>
    <lineage>
        <taxon>Bacteria</taxon>
        <taxon>Pseudomonadati</taxon>
        <taxon>Pseudomonadota</taxon>
        <taxon>Gammaproteobacteria</taxon>
        <taxon>Chromatiales</taxon>
        <taxon>Chromatiaceae</taxon>
        <taxon>Allochromatium</taxon>
    </lineage>
</organism>
<reference evidence="9 10" key="1">
    <citation type="submission" date="2021-04" db="EMBL/GenBank/DDBJ databases">
        <title>Complete genome sequencing of Allochromatium tepidum strain NZ.</title>
        <authorList>
            <person name="Tsukatani Y."/>
            <person name="Mori H."/>
        </authorList>
    </citation>
    <scope>NUCLEOTIDE SEQUENCE [LARGE SCALE GENOMIC DNA]</scope>
    <source>
        <strain evidence="9 10">NZ</strain>
    </source>
</reference>
<keyword evidence="1" id="KW-0432">Leucine biosynthesis</keyword>
<dbReference type="InterPro" id="IPR002034">
    <property type="entry name" value="AIPM/Hcit_synth_CS"/>
</dbReference>
<dbReference type="Pfam" id="PF22617">
    <property type="entry name" value="HCS_D2"/>
    <property type="match status" value="1"/>
</dbReference>
<dbReference type="PROSITE" id="PS50991">
    <property type="entry name" value="PYR_CT"/>
    <property type="match status" value="1"/>
</dbReference>
<dbReference type="Gene3D" id="3.30.160.740">
    <property type="match status" value="1"/>
</dbReference>
<keyword evidence="2" id="KW-0028">Amino-acid biosynthesis</keyword>
<dbReference type="Pfam" id="PF00682">
    <property type="entry name" value="HMGL-like"/>
    <property type="match status" value="1"/>
</dbReference>
<comment type="similarity">
    <text evidence="7">Belongs to the alpha-IPM synthase/homocitrate synthase family.</text>
</comment>
<comment type="function">
    <text evidence="6">Catalyzes the condensation of the acetyl group of acetyl-CoA with 3-methyl-2-oxobutanoate (2-ketoisovalerate) to form 3-carboxy-3-hydroxy-4-methylpentanoate (2-isopropylmalate).</text>
</comment>
<evidence type="ECO:0000313" key="10">
    <source>
        <dbReference type="Proteomes" id="UP000680679"/>
    </source>
</evidence>
<keyword evidence="4" id="KW-0464">Manganese</keyword>
<evidence type="ECO:0000256" key="5">
    <source>
        <dbReference type="ARBA" id="ARBA00023304"/>
    </source>
</evidence>
<dbReference type="PANTHER" id="PTHR10277">
    <property type="entry name" value="HOMOCITRATE SYNTHASE-RELATED"/>
    <property type="match status" value="1"/>
</dbReference>
<evidence type="ECO:0000256" key="7">
    <source>
        <dbReference type="RuleBase" id="RU003523"/>
    </source>
</evidence>
<dbReference type="Gene3D" id="3.30.160.340">
    <property type="match status" value="1"/>
</dbReference>
<gene>
    <name evidence="9" type="primary">leuA_1</name>
    <name evidence="9" type="ORF">Atep_02290</name>
</gene>
<evidence type="ECO:0000256" key="1">
    <source>
        <dbReference type="ARBA" id="ARBA00022430"/>
    </source>
</evidence>
<evidence type="ECO:0000259" key="8">
    <source>
        <dbReference type="PROSITE" id="PS50991"/>
    </source>
</evidence>
<dbReference type="EMBL" id="AP024563">
    <property type="protein sequence ID" value="BCU05552.1"/>
    <property type="molecule type" value="Genomic_DNA"/>
</dbReference>
<accession>A0ABN6G7Z3</accession>
<dbReference type="SUPFAM" id="SSF51569">
    <property type="entry name" value="Aldolase"/>
    <property type="match status" value="1"/>
</dbReference>
<feature type="domain" description="Pyruvate carboxyltransferase" evidence="8">
    <location>
        <begin position="23"/>
        <end position="284"/>
    </location>
</feature>
<dbReference type="InterPro" id="IPR050073">
    <property type="entry name" value="2-IPM_HCS-like"/>
</dbReference>
<dbReference type="InterPro" id="IPR000891">
    <property type="entry name" value="PYR_CT"/>
</dbReference>
<keyword evidence="3 7" id="KW-0808">Transferase</keyword>
<sequence>MTDSVLKASAVNEPTRRLSGRRVLIMDTTLRDGEQTQGVSFAPAEKLNIAKVLLEQVRVDRIEVASARVSSGEASAVTRIIDWARERGLVERVEVLGFVDGGASVDWILGAGGRVLNLLAKGSEKHCRGQLGKTLDEHVADVRATIERAQSQGLRVNLYLEDWSNGYRDNPDYVYGLVERLADVGIGHFMLPDTLGVMTPDQVFAAVSDMVGRFPALRFDFHPHNDYGLATANILAAVRAGAAAVHCTVNCLGERAGNASLAEVAVNLRDQLDCELGIDETHLARVSELVESFSGKRISDNAPIVGADVFTQTAGIHADGDKKGSLYHSRLSPERFARRRKYALGKLAGKASLAKNLERLDIELSEENQRKVLQRIVELGDSKKTITTEDLPFIIAEVLESKDYDHAELLACTVASSLDLESMAGIKIRLGDQVFTGTGAGNGGFDAFTNALGRILKRQGITLPPLIDYEIRIPKGGRTDALTECSITWQTERGELRTRGVHANQVFAAIGATMRMLNIQMHRASAESRREGGV</sequence>
<proteinExistence type="inferred from homology"/>
<evidence type="ECO:0000256" key="6">
    <source>
        <dbReference type="ARBA" id="ARBA00037629"/>
    </source>
</evidence>
<dbReference type="PANTHER" id="PTHR10277:SF57">
    <property type="entry name" value="(R)-CITRAMALATE SYNTHASE CIMA"/>
    <property type="match status" value="1"/>
</dbReference>